<proteinExistence type="predicted"/>
<name>A0A6A6P4M3_9PEZI</name>
<sequence length="243" mass="26555">MTVVRRRLLVYAATRQPGSAEKEPRPHQMSEAGTPICASYCDERIQSAKKKKKRPSSYGSCSCWAFRLVSAQDGALNHTDPRRLCRNGSPPSPNVEISSVEWGLWADKRRFTLGEDGLLDESFRPQPQPRLQLRRRFAPPVFPASHAAVVASGEERAASRLTTDASGRALVARGLLTEKPTNFLPSLPPNSGAGGIASAGKMPAGKMPVGSTANIHALQRLQLTDLPPLSCRGCYTRRQVWIE</sequence>
<accession>A0A6A6P4M3</accession>
<dbReference type="AlphaFoldDB" id="A0A6A6P4M3"/>
<dbReference type="Proteomes" id="UP000799766">
    <property type="component" value="Unassembled WGS sequence"/>
</dbReference>
<keyword evidence="2" id="KW-1185">Reference proteome</keyword>
<reference evidence="1" key="1">
    <citation type="journal article" date="2020" name="Stud. Mycol.">
        <title>101 Dothideomycetes genomes: a test case for predicting lifestyles and emergence of pathogens.</title>
        <authorList>
            <person name="Haridas S."/>
            <person name="Albert R."/>
            <person name="Binder M."/>
            <person name="Bloem J."/>
            <person name="Labutti K."/>
            <person name="Salamov A."/>
            <person name="Andreopoulos B."/>
            <person name="Baker S."/>
            <person name="Barry K."/>
            <person name="Bills G."/>
            <person name="Bluhm B."/>
            <person name="Cannon C."/>
            <person name="Castanera R."/>
            <person name="Culley D."/>
            <person name="Daum C."/>
            <person name="Ezra D."/>
            <person name="Gonzalez J."/>
            <person name="Henrissat B."/>
            <person name="Kuo A."/>
            <person name="Liang C."/>
            <person name="Lipzen A."/>
            <person name="Lutzoni F."/>
            <person name="Magnuson J."/>
            <person name="Mondo S."/>
            <person name="Nolan M."/>
            <person name="Ohm R."/>
            <person name="Pangilinan J."/>
            <person name="Park H.-J."/>
            <person name="Ramirez L."/>
            <person name="Alfaro M."/>
            <person name="Sun H."/>
            <person name="Tritt A."/>
            <person name="Yoshinaga Y."/>
            <person name="Zwiers L.-H."/>
            <person name="Turgeon B."/>
            <person name="Goodwin S."/>
            <person name="Spatafora J."/>
            <person name="Crous P."/>
            <person name="Grigoriev I."/>
        </authorList>
    </citation>
    <scope>NUCLEOTIDE SEQUENCE</scope>
    <source>
        <strain evidence="1">ATCC 16933</strain>
    </source>
</reference>
<evidence type="ECO:0000313" key="1">
    <source>
        <dbReference type="EMBL" id="KAF2458839.1"/>
    </source>
</evidence>
<gene>
    <name evidence="1" type="ORF">BDY21DRAFT_212719</name>
</gene>
<organism evidence="1 2">
    <name type="scientific">Lineolata rhizophorae</name>
    <dbReference type="NCBI Taxonomy" id="578093"/>
    <lineage>
        <taxon>Eukaryota</taxon>
        <taxon>Fungi</taxon>
        <taxon>Dikarya</taxon>
        <taxon>Ascomycota</taxon>
        <taxon>Pezizomycotina</taxon>
        <taxon>Dothideomycetes</taxon>
        <taxon>Dothideomycetes incertae sedis</taxon>
        <taxon>Lineolatales</taxon>
        <taxon>Lineolataceae</taxon>
        <taxon>Lineolata</taxon>
    </lineage>
</organism>
<protein>
    <submittedName>
        <fullName evidence="1">Uncharacterized protein</fullName>
    </submittedName>
</protein>
<evidence type="ECO:0000313" key="2">
    <source>
        <dbReference type="Proteomes" id="UP000799766"/>
    </source>
</evidence>
<dbReference type="EMBL" id="MU001677">
    <property type="protein sequence ID" value="KAF2458839.1"/>
    <property type="molecule type" value="Genomic_DNA"/>
</dbReference>